<dbReference type="EMBL" id="VYZN01000044">
    <property type="protein sequence ID" value="KAE9529743.1"/>
    <property type="molecule type" value="Genomic_DNA"/>
</dbReference>
<gene>
    <name evidence="1" type="ORF">AGLY_011839</name>
</gene>
<protein>
    <submittedName>
        <fullName evidence="1">Uncharacterized protein</fullName>
    </submittedName>
</protein>
<comment type="caution">
    <text evidence="1">The sequence shown here is derived from an EMBL/GenBank/DDBJ whole genome shotgun (WGS) entry which is preliminary data.</text>
</comment>
<dbReference type="Proteomes" id="UP000475862">
    <property type="component" value="Unassembled WGS sequence"/>
</dbReference>
<keyword evidence="2" id="KW-1185">Reference proteome</keyword>
<proteinExistence type="predicted"/>
<accession>A0A6G0TBB8</accession>
<organism evidence="1 2">
    <name type="scientific">Aphis glycines</name>
    <name type="common">Soybean aphid</name>
    <dbReference type="NCBI Taxonomy" id="307491"/>
    <lineage>
        <taxon>Eukaryota</taxon>
        <taxon>Metazoa</taxon>
        <taxon>Ecdysozoa</taxon>
        <taxon>Arthropoda</taxon>
        <taxon>Hexapoda</taxon>
        <taxon>Insecta</taxon>
        <taxon>Pterygota</taxon>
        <taxon>Neoptera</taxon>
        <taxon>Paraneoptera</taxon>
        <taxon>Hemiptera</taxon>
        <taxon>Sternorrhyncha</taxon>
        <taxon>Aphidomorpha</taxon>
        <taxon>Aphidoidea</taxon>
        <taxon>Aphididae</taxon>
        <taxon>Aphidini</taxon>
        <taxon>Aphis</taxon>
        <taxon>Aphis</taxon>
    </lineage>
</organism>
<dbReference type="AlphaFoldDB" id="A0A6G0TBB8"/>
<evidence type="ECO:0000313" key="2">
    <source>
        <dbReference type="Proteomes" id="UP000475862"/>
    </source>
</evidence>
<name>A0A6G0TBB8_APHGL</name>
<evidence type="ECO:0000313" key="1">
    <source>
        <dbReference type="EMBL" id="KAE9529743.1"/>
    </source>
</evidence>
<sequence length="248" mass="28463">MDVEIIERQKKKELNNQSIQFLKFINIYKSKTDLFGNRLRTDSVRLFADHGKHNAASLNLSNLVNLQSLYFAFRVFLYTNLECQFSSRRQAYEKILDINGCITISYKTTSSFVVRNTSCETLATYFIDGVVIQAYLEVVNECTRVSKLILTDKRVKSVLSTNEYTKTEELECMFSNVEIILCVRILILSTAVSNCSGERAFPVLKRVNHEGIFSIEAELVGKLDFNDTINTFAHKKNKNKSNNMYRVG</sequence>
<reference evidence="1 2" key="1">
    <citation type="submission" date="2019-08" db="EMBL/GenBank/DDBJ databases">
        <title>The genome of the soybean aphid Biotype 1, its phylome, world population structure and adaptation to the North American continent.</title>
        <authorList>
            <person name="Giordano R."/>
            <person name="Donthu R.K."/>
            <person name="Hernandez A.G."/>
            <person name="Wright C.L."/>
            <person name="Zimin A.V."/>
        </authorList>
    </citation>
    <scope>NUCLEOTIDE SEQUENCE [LARGE SCALE GENOMIC DNA]</scope>
    <source>
        <tissue evidence="1">Whole aphids</tissue>
    </source>
</reference>